<proteinExistence type="predicted"/>
<dbReference type="Gramene" id="TuG1812G0500004873.01.T01">
    <property type="protein sequence ID" value="TuG1812G0500004873.01.T01"/>
    <property type="gene ID" value="TuG1812G0500004873.01"/>
</dbReference>
<reference evidence="2" key="2">
    <citation type="submission" date="2018-03" db="EMBL/GenBank/DDBJ databases">
        <title>The Triticum urartu genome reveals the dynamic nature of wheat genome evolution.</title>
        <authorList>
            <person name="Ling H."/>
            <person name="Ma B."/>
            <person name="Shi X."/>
            <person name="Liu H."/>
            <person name="Dong L."/>
            <person name="Sun H."/>
            <person name="Cao Y."/>
            <person name="Gao Q."/>
            <person name="Zheng S."/>
            <person name="Li Y."/>
            <person name="Yu Y."/>
            <person name="Du H."/>
            <person name="Qi M."/>
            <person name="Li Y."/>
            <person name="Yu H."/>
            <person name="Cui Y."/>
            <person name="Wang N."/>
            <person name="Chen C."/>
            <person name="Wu H."/>
            <person name="Zhao Y."/>
            <person name="Zhang J."/>
            <person name="Li Y."/>
            <person name="Zhou W."/>
            <person name="Zhang B."/>
            <person name="Hu W."/>
            <person name="Eijk M."/>
            <person name="Tang J."/>
            <person name="Witsenboer H."/>
            <person name="Zhao S."/>
            <person name="Li Z."/>
            <person name="Zhang A."/>
            <person name="Wang D."/>
            <person name="Liang C."/>
        </authorList>
    </citation>
    <scope>NUCLEOTIDE SEQUENCE [LARGE SCALE GENOMIC DNA]</scope>
    <source>
        <strain evidence="2">cv. G1812</strain>
    </source>
</reference>
<accession>A0A8R7QH95</accession>
<reference evidence="3" key="1">
    <citation type="journal article" date="2013" name="Nature">
        <title>Draft genome of the wheat A-genome progenitor Triticum urartu.</title>
        <authorList>
            <person name="Ling H.Q."/>
            <person name="Zhao S."/>
            <person name="Liu D."/>
            <person name="Wang J."/>
            <person name="Sun H."/>
            <person name="Zhang C."/>
            <person name="Fan H."/>
            <person name="Li D."/>
            <person name="Dong L."/>
            <person name="Tao Y."/>
            <person name="Gao C."/>
            <person name="Wu H."/>
            <person name="Li Y."/>
            <person name="Cui Y."/>
            <person name="Guo X."/>
            <person name="Zheng S."/>
            <person name="Wang B."/>
            <person name="Yu K."/>
            <person name="Liang Q."/>
            <person name="Yang W."/>
            <person name="Lou X."/>
            <person name="Chen J."/>
            <person name="Feng M."/>
            <person name="Jian J."/>
            <person name="Zhang X."/>
            <person name="Luo G."/>
            <person name="Jiang Y."/>
            <person name="Liu J."/>
            <person name="Wang Z."/>
            <person name="Sha Y."/>
            <person name="Zhang B."/>
            <person name="Wu H."/>
            <person name="Tang D."/>
            <person name="Shen Q."/>
            <person name="Xue P."/>
            <person name="Zou S."/>
            <person name="Wang X."/>
            <person name="Liu X."/>
            <person name="Wang F."/>
            <person name="Yang Y."/>
            <person name="An X."/>
            <person name="Dong Z."/>
            <person name="Zhang K."/>
            <person name="Zhang X."/>
            <person name="Luo M.C."/>
            <person name="Dvorak J."/>
            <person name="Tong Y."/>
            <person name="Wang J."/>
            <person name="Yang H."/>
            <person name="Li Z."/>
            <person name="Wang D."/>
            <person name="Zhang A."/>
            <person name="Wang J."/>
        </authorList>
    </citation>
    <scope>NUCLEOTIDE SEQUENCE</scope>
    <source>
        <strain evidence="3">cv. G1812</strain>
    </source>
</reference>
<feature type="region of interest" description="Disordered" evidence="1">
    <location>
        <begin position="1"/>
        <end position="69"/>
    </location>
</feature>
<keyword evidence="3" id="KW-1185">Reference proteome</keyword>
<name>A0A8R7QH95_TRIUA</name>
<evidence type="ECO:0000313" key="2">
    <source>
        <dbReference type="EnsemblPlants" id="TuG1812G0500004873.01.T01"/>
    </source>
</evidence>
<evidence type="ECO:0000256" key="1">
    <source>
        <dbReference type="SAM" id="MobiDB-lite"/>
    </source>
</evidence>
<protein>
    <submittedName>
        <fullName evidence="2">Uncharacterized protein</fullName>
    </submittedName>
</protein>
<organism evidence="2 3">
    <name type="scientific">Triticum urartu</name>
    <name type="common">Red wild einkorn</name>
    <name type="synonym">Crithodium urartu</name>
    <dbReference type="NCBI Taxonomy" id="4572"/>
    <lineage>
        <taxon>Eukaryota</taxon>
        <taxon>Viridiplantae</taxon>
        <taxon>Streptophyta</taxon>
        <taxon>Embryophyta</taxon>
        <taxon>Tracheophyta</taxon>
        <taxon>Spermatophyta</taxon>
        <taxon>Magnoliopsida</taxon>
        <taxon>Liliopsida</taxon>
        <taxon>Poales</taxon>
        <taxon>Poaceae</taxon>
        <taxon>BOP clade</taxon>
        <taxon>Pooideae</taxon>
        <taxon>Triticodae</taxon>
        <taxon>Triticeae</taxon>
        <taxon>Triticinae</taxon>
        <taxon>Triticum</taxon>
    </lineage>
</organism>
<reference evidence="2" key="3">
    <citation type="submission" date="2022-06" db="UniProtKB">
        <authorList>
            <consortium name="EnsemblPlants"/>
        </authorList>
    </citation>
    <scope>IDENTIFICATION</scope>
</reference>
<dbReference type="Proteomes" id="UP000015106">
    <property type="component" value="Chromosome 5"/>
</dbReference>
<dbReference type="AlphaFoldDB" id="A0A8R7QH95"/>
<evidence type="ECO:0000313" key="3">
    <source>
        <dbReference type="Proteomes" id="UP000015106"/>
    </source>
</evidence>
<sequence>STLSPASVIHSRSFLKAGRPQIELSKSGAAADADPHERASHRRCGSPRTSQPSPPRIPTDAAADHHRSPLLLPLRPLGRRASAVGRCRRRYHTSHSSSIRLCQTNHQVIFTWQHVLVMPFEFSSKSRSFLVRLSRRQMPTW</sequence>
<dbReference type="EnsemblPlants" id="TuG1812G0500004873.01.T01">
    <property type="protein sequence ID" value="TuG1812G0500004873.01.T01"/>
    <property type="gene ID" value="TuG1812G0500004873.01"/>
</dbReference>